<feature type="non-terminal residue" evidence="1">
    <location>
        <position position="344"/>
    </location>
</feature>
<protein>
    <submittedName>
        <fullName evidence="1">14135_t:CDS:1</fullName>
    </submittedName>
</protein>
<name>A0ACA9L619_9GLOM</name>
<evidence type="ECO:0000313" key="2">
    <source>
        <dbReference type="Proteomes" id="UP000789525"/>
    </source>
</evidence>
<keyword evidence="2" id="KW-1185">Reference proteome</keyword>
<dbReference type="Proteomes" id="UP000789525">
    <property type="component" value="Unassembled WGS sequence"/>
</dbReference>
<dbReference type="EMBL" id="CAJVPT010004810">
    <property type="protein sequence ID" value="CAG8512647.1"/>
    <property type="molecule type" value="Genomic_DNA"/>
</dbReference>
<reference evidence="1" key="1">
    <citation type="submission" date="2021-06" db="EMBL/GenBank/DDBJ databases">
        <authorList>
            <person name="Kallberg Y."/>
            <person name="Tangrot J."/>
            <person name="Rosling A."/>
        </authorList>
    </citation>
    <scope>NUCLEOTIDE SEQUENCE</scope>
    <source>
        <strain evidence="1">CL356</strain>
    </source>
</reference>
<evidence type="ECO:0000313" key="1">
    <source>
        <dbReference type="EMBL" id="CAG8512647.1"/>
    </source>
</evidence>
<organism evidence="1 2">
    <name type="scientific">Acaulospora colombiana</name>
    <dbReference type="NCBI Taxonomy" id="27376"/>
    <lineage>
        <taxon>Eukaryota</taxon>
        <taxon>Fungi</taxon>
        <taxon>Fungi incertae sedis</taxon>
        <taxon>Mucoromycota</taxon>
        <taxon>Glomeromycotina</taxon>
        <taxon>Glomeromycetes</taxon>
        <taxon>Diversisporales</taxon>
        <taxon>Acaulosporaceae</taxon>
        <taxon>Acaulospora</taxon>
    </lineage>
</organism>
<accession>A0ACA9L619</accession>
<proteinExistence type="predicted"/>
<sequence>MALGLEFPTHFTLYVASVEEDTNSFEDLSARLENLITLEYDSVDSIQSIRFPVKCEMVKWNRWRDALEERFDPEILEFVSKNGQYAFYVLPGNNSNTRVFVGNKRQAVVEVKNWSIGKHCSCGFFGYFITNAYTKVNDNVDFVEKTILNIILSLFLPEQAVIKKFVLEPSAESKVEADSMRTMKYSPMYQITFSLMNGDPSSLFVDWDIERAVDIYLKPFVDEISIISEVTVESQIQHYARFTFEPRKNKDGDNEHFYLTPDLLPHFINAAEWNLGLLGVHDFWLEGGTKLDPSINVEFASPPSAAITTWELDSLVRRRIAENIVTTISTLKSLSQLVTEIPNM</sequence>
<gene>
    <name evidence="1" type="ORF">ACOLOM_LOCUS3290</name>
</gene>
<comment type="caution">
    <text evidence="1">The sequence shown here is derived from an EMBL/GenBank/DDBJ whole genome shotgun (WGS) entry which is preliminary data.</text>
</comment>